<dbReference type="Gene3D" id="3.40.50.2300">
    <property type="match status" value="1"/>
</dbReference>
<dbReference type="PROSITE" id="PS50110">
    <property type="entry name" value="RESPONSE_REGULATORY"/>
    <property type="match status" value="1"/>
</dbReference>
<dbReference type="EMBL" id="FPHP01000045">
    <property type="protein sequence ID" value="SFV75663.1"/>
    <property type="molecule type" value="Genomic_DNA"/>
</dbReference>
<evidence type="ECO:0000256" key="1">
    <source>
        <dbReference type="ARBA" id="ARBA00022553"/>
    </source>
</evidence>
<dbReference type="GO" id="GO:0005829">
    <property type="term" value="C:cytosol"/>
    <property type="evidence" value="ECO:0007669"/>
    <property type="project" value="TreeGrafter"/>
</dbReference>
<dbReference type="PROSITE" id="PS51755">
    <property type="entry name" value="OMPR_PHOB"/>
    <property type="match status" value="1"/>
</dbReference>
<dbReference type="GO" id="GO:0032993">
    <property type="term" value="C:protein-DNA complex"/>
    <property type="evidence" value="ECO:0007669"/>
    <property type="project" value="TreeGrafter"/>
</dbReference>
<dbReference type="AlphaFoldDB" id="A0A1W1D4W6"/>
<evidence type="ECO:0000256" key="4">
    <source>
        <dbReference type="ARBA" id="ARBA00023125"/>
    </source>
</evidence>
<dbReference type="Pfam" id="PF00486">
    <property type="entry name" value="Trans_reg_C"/>
    <property type="match status" value="1"/>
</dbReference>
<dbReference type="SMART" id="SM00448">
    <property type="entry name" value="REC"/>
    <property type="match status" value="1"/>
</dbReference>
<organism evidence="8">
    <name type="scientific">hydrothermal vent metagenome</name>
    <dbReference type="NCBI Taxonomy" id="652676"/>
    <lineage>
        <taxon>unclassified sequences</taxon>
        <taxon>metagenomes</taxon>
        <taxon>ecological metagenomes</taxon>
    </lineage>
</organism>
<sequence length="217" mass="24806">MLKILLLEDDSVLSETLIELLEGEGFEVYHVVDGQKALDVTFSHQFDFFLFDVNVAYVNGFELLQSLREAGVMTPAIFITALSDIASLSYGFSVGADDYIKKPFDFDELLVRISALLRKSYHSYMKEIMVDDFRFFIEKEELYQGEEFIALSPYELKITKLLFQNLNATVQKELILEHLSEGREMSEASLRVHINKLRKIGLPIITIKGIGYRLASS</sequence>
<keyword evidence="1" id="KW-0597">Phosphoprotein</keyword>
<name>A0A1W1D4W6_9ZZZZ</name>
<dbReference type="CDD" id="cd00383">
    <property type="entry name" value="trans_reg_C"/>
    <property type="match status" value="1"/>
</dbReference>
<dbReference type="InterPro" id="IPR011006">
    <property type="entry name" value="CheY-like_superfamily"/>
</dbReference>
<dbReference type="PANTHER" id="PTHR48111">
    <property type="entry name" value="REGULATOR OF RPOS"/>
    <property type="match status" value="1"/>
</dbReference>
<evidence type="ECO:0000313" key="8">
    <source>
        <dbReference type="EMBL" id="SFV75663.1"/>
    </source>
</evidence>
<dbReference type="GO" id="GO:0000976">
    <property type="term" value="F:transcription cis-regulatory region binding"/>
    <property type="evidence" value="ECO:0007669"/>
    <property type="project" value="TreeGrafter"/>
</dbReference>
<gene>
    <name evidence="8" type="ORF">MNB_SM-3-1098</name>
</gene>
<keyword evidence="3" id="KW-0805">Transcription regulation</keyword>
<dbReference type="Pfam" id="PF00072">
    <property type="entry name" value="Response_reg"/>
    <property type="match status" value="1"/>
</dbReference>
<dbReference type="SMART" id="SM00862">
    <property type="entry name" value="Trans_reg_C"/>
    <property type="match status" value="1"/>
</dbReference>
<protein>
    <submittedName>
        <fullName evidence="8">Two-component system response regulator DccR</fullName>
    </submittedName>
</protein>
<proteinExistence type="predicted"/>
<keyword evidence="5" id="KW-0804">Transcription</keyword>
<dbReference type="GO" id="GO:0000156">
    <property type="term" value="F:phosphorelay response regulator activity"/>
    <property type="evidence" value="ECO:0007669"/>
    <property type="project" value="TreeGrafter"/>
</dbReference>
<dbReference type="PANTHER" id="PTHR48111:SF1">
    <property type="entry name" value="TWO-COMPONENT RESPONSE REGULATOR ORR33"/>
    <property type="match status" value="1"/>
</dbReference>
<dbReference type="InterPro" id="IPR001867">
    <property type="entry name" value="OmpR/PhoB-type_DNA-bd"/>
</dbReference>
<dbReference type="Gene3D" id="1.10.10.10">
    <property type="entry name" value="Winged helix-like DNA-binding domain superfamily/Winged helix DNA-binding domain"/>
    <property type="match status" value="1"/>
</dbReference>
<feature type="domain" description="Response regulatory" evidence="6">
    <location>
        <begin position="3"/>
        <end position="117"/>
    </location>
</feature>
<reference evidence="8" key="1">
    <citation type="submission" date="2016-10" db="EMBL/GenBank/DDBJ databases">
        <authorList>
            <person name="de Groot N.N."/>
        </authorList>
    </citation>
    <scope>NUCLEOTIDE SEQUENCE</scope>
</reference>
<evidence type="ECO:0000256" key="2">
    <source>
        <dbReference type="ARBA" id="ARBA00023012"/>
    </source>
</evidence>
<keyword evidence="4" id="KW-0238">DNA-binding</keyword>
<evidence type="ECO:0000259" key="6">
    <source>
        <dbReference type="PROSITE" id="PS50110"/>
    </source>
</evidence>
<evidence type="ECO:0000256" key="3">
    <source>
        <dbReference type="ARBA" id="ARBA00023015"/>
    </source>
</evidence>
<feature type="domain" description="OmpR/PhoB-type" evidence="7">
    <location>
        <begin position="125"/>
        <end position="216"/>
    </location>
</feature>
<accession>A0A1W1D4W6</accession>
<dbReference type="SUPFAM" id="SSF52172">
    <property type="entry name" value="CheY-like"/>
    <property type="match status" value="1"/>
</dbReference>
<dbReference type="InterPro" id="IPR036388">
    <property type="entry name" value="WH-like_DNA-bd_sf"/>
</dbReference>
<dbReference type="Gene3D" id="6.10.250.690">
    <property type="match status" value="1"/>
</dbReference>
<evidence type="ECO:0000256" key="5">
    <source>
        <dbReference type="ARBA" id="ARBA00023163"/>
    </source>
</evidence>
<dbReference type="GO" id="GO:0006355">
    <property type="term" value="P:regulation of DNA-templated transcription"/>
    <property type="evidence" value="ECO:0007669"/>
    <property type="project" value="InterPro"/>
</dbReference>
<keyword evidence="2" id="KW-0902">Two-component regulatory system</keyword>
<dbReference type="InterPro" id="IPR039420">
    <property type="entry name" value="WalR-like"/>
</dbReference>
<dbReference type="InterPro" id="IPR001789">
    <property type="entry name" value="Sig_transdc_resp-reg_receiver"/>
</dbReference>
<evidence type="ECO:0000259" key="7">
    <source>
        <dbReference type="PROSITE" id="PS51755"/>
    </source>
</evidence>